<comment type="subcellular location">
    <subcellularLocation>
        <location evidence="1">Membrane</location>
        <topology evidence="1">Multi-pass membrane protein</topology>
    </subcellularLocation>
</comment>
<feature type="transmembrane region" description="Helical" evidence="10">
    <location>
        <begin position="81"/>
        <end position="107"/>
    </location>
</feature>
<dbReference type="PANTHER" id="PTHR13018:SF100">
    <property type="entry name" value="CSC1-LIKE PROTEIN ERD4"/>
    <property type="match status" value="1"/>
</dbReference>
<gene>
    <name evidence="14" type="ORF">KIW84_015140</name>
</gene>
<keyword evidence="9" id="KW-0407">Ion channel</keyword>
<sequence>MDFSSFITSLGTSFLVFLVLMILFAFLQSKPGNNVVYYPNRIIRGLDPFETGYKSRNPFSWIIEAYSSSEQDVIDISGVDAAVYFVFLSTVFSILIVAGIILLPVLLPVAITDGGGKKQTVSKGTFNELDELSMGNITASSARLWAFFIACYWISLVSLFLLWKAYRHVSFLRSEAFKSPDVKPEQFAIVVRDIPPVPEGQTRKEQVDSYFKTIYPEAFYRSMIITDNKEVDKIWEELEGYKKKLARAEAVYAASKTTAKPEGARPTNKTGCLGIIGKKVDSIEYCNEKINELVAKLETEQKVTLKEKQQNAAIIFFSNRVVAASASQSLHAQTVDRWSVFDAPEPCQLLWPNLKIKYFQRELRQYLVYFIVALAIFFYMIPITFISAFTTLKNLVKLLPFLKSVVNIPALKTVLEAYLPQIALIVFLAMLPKLLMFLSRLEGIPTESHVVRAASGKYFYFTVLNVFIGVTLGGTLFKTFKQVQDKPKDVVRLLAESLPGNATFFLTYVALKFFIGYGLELSRLIPLIIYHLKKKFLCKTEAELKQAWAPGDLTYATRIPSDMLIVTIVFCYSVIAPLIIPFGALYFGLGWLVLRNQALKVYVPAYESYGRMWPHINNRIIAALILYQITMFGYFGVQKFYYAPLLLPLPIMSILFGFVCAKRFYPSFQNQSLEVAAVSALKGVPNMELMFRAFIPPSLSSEKIDDDQFEDFEDARSQVSRSTSFV</sequence>
<evidence type="ECO:0000256" key="10">
    <source>
        <dbReference type="SAM" id="Phobius"/>
    </source>
</evidence>
<name>A0A9D5BPH4_PEA</name>
<dbReference type="EMBL" id="JAMSHJ010000001">
    <property type="protein sequence ID" value="KAI5447569.1"/>
    <property type="molecule type" value="Genomic_DNA"/>
</dbReference>
<dbReference type="InterPro" id="IPR045122">
    <property type="entry name" value="Csc1-like"/>
</dbReference>
<feature type="domain" description="CSC1/OSCA1-like cytosolic" evidence="13">
    <location>
        <begin position="186"/>
        <end position="353"/>
    </location>
</feature>
<keyword evidence="3" id="KW-0813">Transport</keyword>
<keyword evidence="8 10" id="KW-0472">Membrane</keyword>
<feature type="transmembrane region" description="Helical" evidence="10">
    <location>
        <begin position="458"/>
        <end position="477"/>
    </location>
</feature>
<dbReference type="Pfam" id="PF02714">
    <property type="entry name" value="RSN1_7TM"/>
    <property type="match status" value="1"/>
</dbReference>
<evidence type="ECO:0000259" key="12">
    <source>
        <dbReference type="Pfam" id="PF13967"/>
    </source>
</evidence>
<evidence type="ECO:0000259" key="13">
    <source>
        <dbReference type="Pfam" id="PF14703"/>
    </source>
</evidence>
<dbReference type="Pfam" id="PF13967">
    <property type="entry name" value="RSN1_TM"/>
    <property type="match status" value="1"/>
</dbReference>
<keyword evidence="15" id="KW-1185">Reference proteome</keyword>
<dbReference type="PANTHER" id="PTHR13018">
    <property type="entry name" value="PROBABLE MEMBRANE PROTEIN DUF221-RELATED"/>
    <property type="match status" value="1"/>
</dbReference>
<evidence type="ECO:0000259" key="11">
    <source>
        <dbReference type="Pfam" id="PF02714"/>
    </source>
</evidence>
<feature type="transmembrane region" description="Helical" evidence="10">
    <location>
        <begin position="641"/>
        <end position="661"/>
    </location>
</feature>
<evidence type="ECO:0000313" key="15">
    <source>
        <dbReference type="Proteomes" id="UP001058974"/>
    </source>
</evidence>
<feature type="transmembrane region" description="Helical" evidence="10">
    <location>
        <begin position="144"/>
        <end position="163"/>
    </location>
</feature>
<dbReference type="GO" id="GO:0008381">
    <property type="term" value="F:mechanosensitive monoatomic ion channel activity"/>
    <property type="evidence" value="ECO:0007669"/>
    <property type="project" value="EnsemblPlants"/>
</dbReference>
<dbReference type="InterPro" id="IPR027815">
    <property type="entry name" value="CSC1/OSCA1-like_cyt"/>
</dbReference>
<organism evidence="14 15">
    <name type="scientific">Pisum sativum</name>
    <name type="common">Garden pea</name>
    <name type="synonym">Lathyrus oleraceus</name>
    <dbReference type="NCBI Taxonomy" id="3888"/>
    <lineage>
        <taxon>Eukaryota</taxon>
        <taxon>Viridiplantae</taxon>
        <taxon>Streptophyta</taxon>
        <taxon>Embryophyta</taxon>
        <taxon>Tracheophyta</taxon>
        <taxon>Spermatophyta</taxon>
        <taxon>Magnoliopsida</taxon>
        <taxon>eudicotyledons</taxon>
        <taxon>Gunneridae</taxon>
        <taxon>Pentapetalae</taxon>
        <taxon>rosids</taxon>
        <taxon>fabids</taxon>
        <taxon>Fabales</taxon>
        <taxon>Fabaceae</taxon>
        <taxon>Papilionoideae</taxon>
        <taxon>50 kb inversion clade</taxon>
        <taxon>NPAAA clade</taxon>
        <taxon>Hologalegina</taxon>
        <taxon>IRL clade</taxon>
        <taxon>Fabeae</taxon>
        <taxon>Lathyrus</taxon>
    </lineage>
</organism>
<proteinExistence type="inferred from homology"/>
<keyword evidence="7" id="KW-0406">Ion transport</keyword>
<dbReference type="Pfam" id="PF14703">
    <property type="entry name" value="PHM7_cyt"/>
    <property type="match status" value="1"/>
</dbReference>
<feature type="transmembrane region" description="Helical" evidence="10">
    <location>
        <begin position="418"/>
        <end position="438"/>
    </location>
</feature>
<dbReference type="Gramene" id="Psat01G0514000-T1">
    <property type="protein sequence ID" value="KAI5447569.1"/>
    <property type="gene ID" value="KIW84_015140"/>
</dbReference>
<feature type="domain" description="CSC1/OSCA1-like N-terminal transmembrane" evidence="12">
    <location>
        <begin position="5"/>
        <end position="164"/>
    </location>
</feature>
<evidence type="ECO:0000256" key="4">
    <source>
        <dbReference type="ARBA" id="ARBA00022692"/>
    </source>
</evidence>
<comment type="similarity">
    <text evidence="2">Belongs to the CSC1 (TC 1.A.17) family.</text>
</comment>
<evidence type="ECO:0000256" key="8">
    <source>
        <dbReference type="ARBA" id="ARBA00023136"/>
    </source>
</evidence>
<accession>A0A9D5BPH4</accession>
<evidence type="ECO:0000256" key="7">
    <source>
        <dbReference type="ARBA" id="ARBA00023065"/>
    </source>
</evidence>
<feature type="transmembrane region" description="Helical" evidence="10">
    <location>
        <begin position="366"/>
        <end position="389"/>
    </location>
</feature>
<dbReference type="Proteomes" id="UP001058974">
    <property type="component" value="Chromosome 1"/>
</dbReference>
<evidence type="ECO:0000256" key="2">
    <source>
        <dbReference type="ARBA" id="ARBA00007779"/>
    </source>
</evidence>
<dbReference type="Gramene" id="PSAT_LOCUS4238_t1">
    <property type="protein sequence ID" value="CAL5183701.1"/>
    <property type="gene ID" value="PSAT_LOCUS4238"/>
</dbReference>
<feature type="transmembrane region" description="Helical" evidence="10">
    <location>
        <begin position="6"/>
        <end position="27"/>
    </location>
</feature>
<dbReference type="Gramene" id="Psat1g191440.1">
    <property type="protein sequence ID" value="Psat1g191440.1.cds"/>
    <property type="gene ID" value="Psat1g191440"/>
</dbReference>
<dbReference type="OrthoDB" id="1689567at2759"/>
<feature type="transmembrane region" description="Helical" evidence="10">
    <location>
        <begin position="563"/>
        <end position="594"/>
    </location>
</feature>
<dbReference type="GO" id="GO:0005227">
    <property type="term" value="F:calcium-activated cation channel activity"/>
    <property type="evidence" value="ECO:0007669"/>
    <property type="project" value="InterPro"/>
</dbReference>
<feature type="domain" description="CSC1/OSCA1-like 7TM region" evidence="11">
    <location>
        <begin position="364"/>
        <end position="635"/>
    </location>
</feature>
<dbReference type="GO" id="GO:0003729">
    <property type="term" value="F:mRNA binding"/>
    <property type="evidence" value="ECO:0007669"/>
    <property type="project" value="EnsemblPlants"/>
</dbReference>
<dbReference type="InterPro" id="IPR032880">
    <property type="entry name" value="CSC1/OSCA1-like_N"/>
</dbReference>
<evidence type="ECO:0000256" key="9">
    <source>
        <dbReference type="ARBA" id="ARBA00023303"/>
    </source>
</evidence>
<dbReference type="InterPro" id="IPR003864">
    <property type="entry name" value="CSC1/OSCA1-like_7TM"/>
</dbReference>
<evidence type="ECO:0000313" key="14">
    <source>
        <dbReference type="EMBL" id="KAI5447569.1"/>
    </source>
</evidence>
<evidence type="ECO:0000256" key="3">
    <source>
        <dbReference type="ARBA" id="ARBA00022448"/>
    </source>
</evidence>
<dbReference type="GO" id="GO:0005886">
    <property type="term" value="C:plasma membrane"/>
    <property type="evidence" value="ECO:0007669"/>
    <property type="project" value="TreeGrafter"/>
</dbReference>
<evidence type="ECO:0000256" key="1">
    <source>
        <dbReference type="ARBA" id="ARBA00004141"/>
    </source>
</evidence>
<feature type="transmembrane region" description="Helical" evidence="10">
    <location>
        <begin position="615"/>
        <end position="635"/>
    </location>
</feature>
<evidence type="ECO:0000256" key="5">
    <source>
        <dbReference type="ARBA" id="ARBA00022837"/>
    </source>
</evidence>
<reference evidence="14 15" key="1">
    <citation type="journal article" date="2022" name="Nat. Genet.">
        <title>Improved pea reference genome and pan-genome highlight genomic features and evolutionary characteristics.</title>
        <authorList>
            <person name="Yang T."/>
            <person name="Liu R."/>
            <person name="Luo Y."/>
            <person name="Hu S."/>
            <person name="Wang D."/>
            <person name="Wang C."/>
            <person name="Pandey M.K."/>
            <person name="Ge S."/>
            <person name="Xu Q."/>
            <person name="Li N."/>
            <person name="Li G."/>
            <person name="Huang Y."/>
            <person name="Saxena R.K."/>
            <person name="Ji Y."/>
            <person name="Li M."/>
            <person name="Yan X."/>
            <person name="He Y."/>
            <person name="Liu Y."/>
            <person name="Wang X."/>
            <person name="Xiang C."/>
            <person name="Varshney R.K."/>
            <person name="Ding H."/>
            <person name="Gao S."/>
            <person name="Zong X."/>
        </authorList>
    </citation>
    <scope>NUCLEOTIDE SEQUENCE [LARGE SCALE GENOMIC DNA]</scope>
    <source>
        <strain evidence="14 15">cv. Zhongwan 6</strain>
    </source>
</reference>
<protein>
    <submittedName>
        <fullName evidence="14">CSC1-like protein erd4</fullName>
    </submittedName>
</protein>
<keyword evidence="4 10" id="KW-0812">Transmembrane</keyword>
<evidence type="ECO:0000256" key="6">
    <source>
        <dbReference type="ARBA" id="ARBA00022989"/>
    </source>
</evidence>
<keyword evidence="5" id="KW-0106">Calcium</keyword>
<keyword evidence="6 10" id="KW-1133">Transmembrane helix</keyword>
<dbReference type="AlphaFoldDB" id="A0A9D5BPH4"/>
<comment type="caution">
    <text evidence="14">The sequence shown here is derived from an EMBL/GenBank/DDBJ whole genome shotgun (WGS) entry which is preliminary data.</text>
</comment>